<keyword evidence="3" id="KW-1185">Reference proteome</keyword>
<feature type="compositionally biased region" description="Basic and acidic residues" evidence="1">
    <location>
        <begin position="54"/>
        <end position="69"/>
    </location>
</feature>
<sequence length="69" mass="7501">MGSTQNEQIAGAAIDLLVLLDRVVPGTTLDYRVEDARVALQALESAASRGDIFTQDRKTRERTPDAEQG</sequence>
<proteinExistence type="predicted"/>
<evidence type="ECO:0000256" key="1">
    <source>
        <dbReference type="SAM" id="MobiDB-lite"/>
    </source>
</evidence>
<protein>
    <submittedName>
        <fullName evidence="2">Uncharacterized protein</fullName>
    </submittedName>
</protein>
<dbReference type="GeneID" id="28378618"/>
<name>A0A160DEM8_9CAUD</name>
<organism evidence="2 3">
    <name type="scientific">Gordonia phage Smoothie</name>
    <dbReference type="NCBI Taxonomy" id="1838078"/>
    <lineage>
        <taxon>Viruses</taxon>
        <taxon>Duplodnaviria</taxon>
        <taxon>Heunggongvirae</taxon>
        <taxon>Uroviricota</taxon>
        <taxon>Caudoviricetes</taxon>
        <taxon>Smoothievirus</taxon>
        <taxon>Smoothievirus smoothie</taxon>
    </lineage>
</organism>
<gene>
    <name evidence="2" type="primary">160</name>
    <name evidence="2" type="ORF">PBI_SMOOTHIE_160</name>
</gene>
<dbReference type="KEGG" id="vg:28378618"/>
<dbReference type="Proteomes" id="UP000201458">
    <property type="component" value="Segment"/>
</dbReference>
<accession>A0A160DEM8</accession>
<dbReference type="EMBL" id="KU998244">
    <property type="protein sequence ID" value="ANA86315.1"/>
    <property type="molecule type" value="Genomic_DNA"/>
</dbReference>
<feature type="region of interest" description="Disordered" evidence="1">
    <location>
        <begin position="50"/>
        <end position="69"/>
    </location>
</feature>
<evidence type="ECO:0000313" key="3">
    <source>
        <dbReference type="Proteomes" id="UP000201458"/>
    </source>
</evidence>
<evidence type="ECO:0000313" key="2">
    <source>
        <dbReference type="EMBL" id="ANA86315.1"/>
    </source>
</evidence>
<dbReference type="RefSeq" id="YP_009269273.1">
    <property type="nucleotide sequence ID" value="NC_030696.1"/>
</dbReference>
<reference evidence="2 3" key="1">
    <citation type="submission" date="2016-03" db="EMBL/GenBank/DDBJ databases">
        <authorList>
            <person name="Montgomery M.T."/>
            <person name="Guerrero C.A."/>
            <person name="Mavrich T.N."/>
            <person name="Pope W.H."/>
            <person name="Garlena R.A."/>
            <person name="Russell D.A."/>
            <person name="Jacobs-Sera D."/>
            <person name="Hendrix R.W."/>
            <person name="Hatfull G.F."/>
        </authorList>
    </citation>
    <scope>NUCLEOTIDE SEQUENCE [LARGE SCALE GENOMIC DNA]</scope>
</reference>